<organism evidence="1 3">
    <name type="scientific">Rotaria magnacalcarata</name>
    <dbReference type="NCBI Taxonomy" id="392030"/>
    <lineage>
        <taxon>Eukaryota</taxon>
        <taxon>Metazoa</taxon>
        <taxon>Spiralia</taxon>
        <taxon>Gnathifera</taxon>
        <taxon>Rotifera</taxon>
        <taxon>Eurotatoria</taxon>
        <taxon>Bdelloidea</taxon>
        <taxon>Philodinida</taxon>
        <taxon>Philodinidae</taxon>
        <taxon>Rotaria</taxon>
    </lineage>
</organism>
<sequence>IQVQILATFNSPLISLDAALLRPGRLVAQYCFPSTLNIENARCLADSIGVSKLDQITEPLPLANIYAMRDENVVEEQDDSISSTCRKCKSSTVHQEAAEEE</sequence>
<dbReference type="EMBL" id="CAJOBI010329639">
    <property type="protein sequence ID" value="CAF5196557.1"/>
    <property type="molecule type" value="Genomic_DNA"/>
</dbReference>
<dbReference type="Proteomes" id="UP000676336">
    <property type="component" value="Unassembled WGS sequence"/>
</dbReference>
<accession>A0A8S3E5C3</accession>
<dbReference type="EMBL" id="CAJOBJ010221970">
    <property type="protein sequence ID" value="CAF5035141.1"/>
    <property type="molecule type" value="Genomic_DNA"/>
</dbReference>
<dbReference type="AlphaFoldDB" id="A0A8S3E5C3"/>
<reference evidence="1" key="1">
    <citation type="submission" date="2021-02" db="EMBL/GenBank/DDBJ databases">
        <authorList>
            <person name="Nowell W R."/>
        </authorList>
    </citation>
    <scope>NUCLEOTIDE SEQUENCE</scope>
</reference>
<protein>
    <submittedName>
        <fullName evidence="1">Uncharacterized protein</fullName>
    </submittedName>
</protein>
<comment type="caution">
    <text evidence="1">The sequence shown here is derived from an EMBL/GenBank/DDBJ whole genome shotgun (WGS) entry which is preliminary data.</text>
</comment>
<evidence type="ECO:0000313" key="3">
    <source>
        <dbReference type="Proteomes" id="UP000681720"/>
    </source>
</evidence>
<evidence type="ECO:0000313" key="2">
    <source>
        <dbReference type="EMBL" id="CAF5196557.1"/>
    </source>
</evidence>
<proteinExistence type="predicted"/>
<name>A0A8S3E5C3_9BILA</name>
<dbReference type="Proteomes" id="UP000681720">
    <property type="component" value="Unassembled WGS sequence"/>
</dbReference>
<evidence type="ECO:0000313" key="1">
    <source>
        <dbReference type="EMBL" id="CAF5035141.1"/>
    </source>
</evidence>
<feature type="non-terminal residue" evidence="1">
    <location>
        <position position="1"/>
    </location>
</feature>
<gene>
    <name evidence="1" type="ORF">GIL414_LOCUS59115</name>
    <name evidence="2" type="ORF">SMN809_LOCUS74196</name>
</gene>